<proteinExistence type="predicted"/>
<dbReference type="AlphaFoldDB" id="A0A4R8LGW2"/>
<organism evidence="2 3">
    <name type="scientific">Alicyclobacillus sacchari</name>
    <dbReference type="NCBI Taxonomy" id="392010"/>
    <lineage>
        <taxon>Bacteria</taxon>
        <taxon>Bacillati</taxon>
        <taxon>Bacillota</taxon>
        <taxon>Bacilli</taxon>
        <taxon>Bacillales</taxon>
        <taxon>Alicyclobacillaceae</taxon>
        <taxon>Alicyclobacillus</taxon>
    </lineage>
</organism>
<keyword evidence="1" id="KW-0812">Transmembrane</keyword>
<sequence length="202" mass="22938">MIDLCLFVEVCWVWLWIRTKSAERALLYMAAILTSMYVALHLTPWFVRTFIQTGAAFSWLLREISLNTHAVGWMQHIVPPVPTSGVDASTYSRWLSLQVLHTLVTILMAWAVFMVFVAADSLAEAVWDEPEHVQYVVGERMFRNLAGMFAGLWIAATTLSLLVTLDWIQPFQPVAEHAIRSLSYQGLDMILRAIPGLRVMIS</sequence>
<dbReference type="Proteomes" id="UP000294581">
    <property type="component" value="Unassembled WGS sequence"/>
</dbReference>
<evidence type="ECO:0000313" key="2">
    <source>
        <dbReference type="EMBL" id="TDY42393.1"/>
    </source>
</evidence>
<feature type="transmembrane region" description="Helical" evidence="1">
    <location>
        <begin position="99"/>
        <end position="119"/>
    </location>
</feature>
<feature type="transmembrane region" description="Helical" evidence="1">
    <location>
        <begin position="145"/>
        <end position="165"/>
    </location>
</feature>
<name>A0A4R8LGW2_9BACL</name>
<gene>
    <name evidence="2" type="ORF">C7445_11524</name>
</gene>
<evidence type="ECO:0008006" key="4">
    <source>
        <dbReference type="Google" id="ProtNLM"/>
    </source>
</evidence>
<evidence type="ECO:0000313" key="3">
    <source>
        <dbReference type="Proteomes" id="UP000294581"/>
    </source>
</evidence>
<keyword evidence="3" id="KW-1185">Reference proteome</keyword>
<comment type="caution">
    <text evidence="2">The sequence shown here is derived from an EMBL/GenBank/DDBJ whole genome shotgun (WGS) entry which is preliminary data.</text>
</comment>
<reference evidence="2 3" key="1">
    <citation type="submission" date="2019-03" db="EMBL/GenBank/DDBJ databases">
        <title>Genomic Encyclopedia of Type Strains, Phase IV (KMG-IV): sequencing the most valuable type-strain genomes for metagenomic binning, comparative biology and taxonomic classification.</title>
        <authorList>
            <person name="Goeker M."/>
        </authorList>
    </citation>
    <scope>NUCLEOTIDE SEQUENCE [LARGE SCALE GENOMIC DNA]</scope>
    <source>
        <strain evidence="2 3">DSM 17974</strain>
    </source>
</reference>
<evidence type="ECO:0000256" key="1">
    <source>
        <dbReference type="SAM" id="Phobius"/>
    </source>
</evidence>
<dbReference type="OrthoDB" id="2374454at2"/>
<keyword evidence="1" id="KW-1133">Transmembrane helix</keyword>
<feature type="transmembrane region" description="Helical" evidence="1">
    <location>
        <begin position="25"/>
        <end position="47"/>
    </location>
</feature>
<keyword evidence="1" id="KW-0472">Membrane</keyword>
<accession>A0A4R8LGW2</accession>
<dbReference type="EMBL" id="SORF01000015">
    <property type="protein sequence ID" value="TDY42393.1"/>
    <property type="molecule type" value="Genomic_DNA"/>
</dbReference>
<dbReference type="RefSeq" id="WP_134160786.1">
    <property type="nucleotide sequence ID" value="NZ_BSUS01000001.1"/>
</dbReference>
<protein>
    <recommendedName>
        <fullName evidence="4">Colicin V production protein</fullName>
    </recommendedName>
</protein>